<dbReference type="EMBL" id="JABBWK010000014">
    <property type="protein sequence ID" value="KAG1903071.1"/>
    <property type="molecule type" value="Genomic_DNA"/>
</dbReference>
<dbReference type="RefSeq" id="XP_041228646.1">
    <property type="nucleotide sequence ID" value="XM_041366584.1"/>
</dbReference>
<feature type="region of interest" description="Disordered" evidence="1">
    <location>
        <begin position="180"/>
        <end position="227"/>
    </location>
</feature>
<dbReference type="AlphaFoldDB" id="A0AAD4HNR7"/>
<evidence type="ECO:0000256" key="1">
    <source>
        <dbReference type="SAM" id="MobiDB-lite"/>
    </source>
</evidence>
<feature type="compositionally biased region" description="Basic and acidic residues" evidence="1">
    <location>
        <begin position="218"/>
        <end position="227"/>
    </location>
</feature>
<feature type="compositionally biased region" description="Basic and acidic residues" evidence="1">
    <location>
        <begin position="63"/>
        <end position="78"/>
    </location>
</feature>
<protein>
    <submittedName>
        <fullName evidence="2">Uncharacterized protein</fullName>
    </submittedName>
</protein>
<keyword evidence="3" id="KW-1185">Reference proteome</keyword>
<sequence length="227" mass="26361">MPMARESEVPQLRLAFGVYFSQYHRFKDIVWRYWIYLQTHRWSYHPRAPAHVTGQLLRRWDDGRGAVEPDDGHERDDFVVDDDDDDDDDEKEIYQEDGSDFETDNTTHDFAVDDDSHRHDEEDHTNSESTESSDLDGSVAQAETLLPFHGSQNISQTSGSDSDDDIPLDELRSKTIIKRRKNKRHASLNNRQRICFSGSGEETDTADQPPPKRLRRRSEHEGAIIFE</sequence>
<gene>
    <name evidence="2" type="ORF">F5891DRAFT_1185714</name>
</gene>
<feature type="compositionally biased region" description="Acidic residues" evidence="1">
    <location>
        <begin position="79"/>
        <end position="103"/>
    </location>
</feature>
<evidence type="ECO:0000313" key="2">
    <source>
        <dbReference type="EMBL" id="KAG1903071.1"/>
    </source>
</evidence>
<feature type="compositionally biased region" description="Basic and acidic residues" evidence="1">
    <location>
        <begin position="105"/>
        <end position="126"/>
    </location>
</feature>
<comment type="caution">
    <text evidence="2">The sequence shown here is derived from an EMBL/GenBank/DDBJ whole genome shotgun (WGS) entry which is preliminary data.</text>
</comment>
<evidence type="ECO:0000313" key="3">
    <source>
        <dbReference type="Proteomes" id="UP001195769"/>
    </source>
</evidence>
<accession>A0AAD4HNR7</accession>
<dbReference type="GeneID" id="64660882"/>
<dbReference type="Proteomes" id="UP001195769">
    <property type="component" value="Unassembled WGS sequence"/>
</dbReference>
<reference evidence="2" key="1">
    <citation type="journal article" date="2020" name="New Phytol.">
        <title>Comparative genomics reveals dynamic genome evolution in host specialist ectomycorrhizal fungi.</title>
        <authorList>
            <person name="Lofgren L.A."/>
            <person name="Nguyen N.H."/>
            <person name="Vilgalys R."/>
            <person name="Ruytinx J."/>
            <person name="Liao H.L."/>
            <person name="Branco S."/>
            <person name="Kuo A."/>
            <person name="LaButti K."/>
            <person name="Lipzen A."/>
            <person name="Andreopoulos W."/>
            <person name="Pangilinan J."/>
            <person name="Riley R."/>
            <person name="Hundley H."/>
            <person name="Na H."/>
            <person name="Barry K."/>
            <person name="Grigoriev I.V."/>
            <person name="Stajich J.E."/>
            <person name="Kennedy P.G."/>
        </authorList>
    </citation>
    <scope>NUCLEOTIDE SEQUENCE</scope>
    <source>
        <strain evidence="2">FC203</strain>
    </source>
</reference>
<name>A0AAD4HNR7_9AGAM</name>
<feature type="region of interest" description="Disordered" evidence="1">
    <location>
        <begin position="63"/>
        <end position="137"/>
    </location>
</feature>
<proteinExistence type="predicted"/>
<organism evidence="2 3">
    <name type="scientific">Suillus fuscotomentosus</name>
    <dbReference type="NCBI Taxonomy" id="1912939"/>
    <lineage>
        <taxon>Eukaryota</taxon>
        <taxon>Fungi</taxon>
        <taxon>Dikarya</taxon>
        <taxon>Basidiomycota</taxon>
        <taxon>Agaricomycotina</taxon>
        <taxon>Agaricomycetes</taxon>
        <taxon>Agaricomycetidae</taxon>
        <taxon>Boletales</taxon>
        <taxon>Suillineae</taxon>
        <taxon>Suillaceae</taxon>
        <taxon>Suillus</taxon>
    </lineage>
</organism>